<reference evidence="7 8" key="1">
    <citation type="journal article" date="2014" name="BMC Genomics">
        <title>Comparative genomics of the major fungal agents of human and animal Sporotrichosis: Sporothrix schenckii and Sporothrix brasiliensis.</title>
        <authorList>
            <person name="Teixeira M.M."/>
            <person name="de Almeida L.G."/>
            <person name="Kubitschek-Barreira P."/>
            <person name="Alves F.L."/>
            <person name="Kioshima E.S."/>
            <person name="Abadio A.K."/>
            <person name="Fernandes L."/>
            <person name="Derengowski L.S."/>
            <person name="Ferreira K.S."/>
            <person name="Souza R.C."/>
            <person name="Ruiz J.C."/>
            <person name="de Andrade N.C."/>
            <person name="Paes H.C."/>
            <person name="Nicola A.M."/>
            <person name="Albuquerque P."/>
            <person name="Gerber A.L."/>
            <person name="Martins V.P."/>
            <person name="Peconick L.D."/>
            <person name="Neto A.V."/>
            <person name="Chaucanez C.B."/>
            <person name="Silva P.A."/>
            <person name="Cunha O.L."/>
            <person name="de Oliveira F.F."/>
            <person name="dos Santos T.C."/>
            <person name="Barros A.L."/>
            <person name="Soares M.A."/>
            <person name="de Oliveira L.M."/>
            <person name="Marini M.M."/>
            <person name="Villalobos-Duno H."/>
            <person name="Cunha M.M."/>
            <person name="de Hoog S."/>
            <person name="da Silveira J.F."/>
            <person name="Henrissat B."/>
            <person name="Nino-Vega G.A."/>
            <person name="Cisalpino P.S."/>
            <person name="Mora-Montes H.M."/>
            <person name="Almeida S.R."/>
            <person name="Stajich J.E."/>
            <person name="Lopes-Bezerra L.M."/>
            <person name="Vasconcelos A.T."/>
            <person name="Felipe M.S."/>
        </authorList>
    </citation>
    <scope>NUCLEOTIDE SEQUENCE [LARGE SCALE GENOMIC DNA]</scope>
    <source>
        <strain evidence="7 8">5110</strain>
    </source>
</reference>
<dbReference type="SUPFAM" id="SSF52283">
    <property type="entry name" value="Formate/glycerate dehydrogenase catalytic domain-like"/>
    <property type="match status" value="1"/>
</dbReference>
<dbReference type="GO" id="GO:0016616">
    <property type="term" value="F:oxidoreductase activity, acting on the CH-OH group of donors, NAD or NADP as acceptor"/>
    <property type="evidence" value="ECO:0007669"/>
    <property type="project" value="InterPro"/>
</dbReference>
<dbReference type="AlphaFoldDB" id="A0A0C2FJU4"/>
<evidence type="ECO:0000256" key="1">
    <source>
        <dbReference type="ARBA" id="ARBA00005854"/>
    </source>
</evidence>
<accession>A0A0C2FJU4</accession>
<evidence type="ECO:0000259" key="6">
    <source>
        <dbReference type="Pfam" id="PF02826"/>
    </source>
</evidence>
<evidence type="ECO:0000313" key="7">
    <source>
        <dbReference type="EMBL" id="KIH91303.1"/>
    </source>
</evidence>
<organism evidence="7 8">
    <name type="scientific">Sporothrix brasiliensis 5110</name>
    <dbReference type="NCBI Taxonomy" id="1398154"/>
    <lineage>
        <taxon>Eukaryota</taxon>
        <taxon>Fungi</taxon>
        <taxon>Dikarya</taxon>
        <taxon>Ascomycota</taxon>
        <taxon>Pezizomycotina</taxon>
        <taxon>Sordariomycetes</taxon>
        <taxon>Sordariomycetidae</taxon>
        <taxon>Ophiostomatales</taxon>
        <taxon>Ophiostomataceae</taxon>
        <taxon>Sporothrix</taxon>
    </lineage>
</organism>
<dbReference type="Pfam" id="PF02826">
    <property type="entry name" value="2-Hacid_dh_C"/>
    <property type="match status" value="1"/>
</dbReference>
<dbReference type="InterPro" id="IPR036291">
    <property type="entry name" value="NAD(P)-bd_dom_sf"/>
</dbReference>
<keyword evidence="8" id="KW-1185">Reference proteome</keyword>
<dbReference type="InterPro" id="IPR050418">
    <property type="entry name" value="D-iso_2-hydroxyacid_DH_PdxB"/>
</dbReference>
<dbReference type="HOGENOM" id="CLU_019796_1_3_1"/>
<dbReference type="Proteomes" id="UP000031575">
    <property type="component" value="Unassembled WGS sequence"/>
</dbReference>
<dbReference type="Gene3D" id="3.40.50.720">
    <property type="entry name" value="NAD(P)-binding Rossmann-like Domain"/>
    <property type="match status" value="2"/>
</dbReference>
<keyword evidence="2 4" id="KW-0560">Oxidoreductase</keyword>
<comment type="similarity">
    <text evidence="1 4">Belongs to the D-isomer specific 2-hydroxyacid dehydrogenase family.</text>
</comment>
<feature type="domain" description="D-isomer specific 2-hydroxyacid dehydrogenase NAD-binding" evidence="6">
    <location>
        <begin position="142"/>
        <end position="341"/>
    </location>
</feature>
<proteinExistence type="inferred from homology"/>
<gene>
    <name evidence="7" type="ORF">SPBR_01836</name>
</gene>
<dbReference type="GO" id="GO:0051287">
    <property type="term" value="F:NAD binding"/>
    <property type="evidence" value="ECO:0007669"/>
    <property type="project" value="InterPro"/>
</dbReference>
<dbReference type="OrthoDB" id="298012at2759"/>
<evidence type="ECO:0000313" key="8">
    <source>
        <dbReference type="Proteomes" id="UP000031575"/>
    </source>
</evidence>
<keyword evidence="3" id="KW-0520">NAD</keyword>
<feature type="domain" description="D-isomer specific 2-hydroxyacid dehydrogenase catalytic" evidence="5">
    <location>
        <begin position="62"/>
        <end position="368"/>
    </location>
</feature>
<sequence>MAHSTANGKDGIDVAARIADATTYVHDPPLPQHLKIVALETFFTPLPPLIIPKPYTYTLTEYERTTADQVAERIQDADIVITTVVPIRAAALSAANAPRLRLVAVMASGVDAVDLAACAARGIRVLNSPNCNSISVAEHVVSLYLAARRSLFPVQRALGRGDWSHMGGIMMRAYTAGAPPRSCYDETVGIIGYGGVGQAAAQLFGALGMKVIVSGRRGETAAPTTTTTTTATQQRSSDRVPFDEVIQRASVLVVCCPLVPDTKNLIGAAEFAKMQPDTILINVARGGIVGEQALVDALRARRIGGAGVDVFDHEPATPESSPLVAAAATEDLNLIITGHTAWVSASTRANYQRVVQENVERFLRGTADADRTKA</sequence>
<name>A0A0C2FJU4_9PEZI</name>
<protein>
    <submittedName>
        <fullName evidence="7">Glycerate dehydrogenase</fullName>
    </submittedName>
</protein>
<dbReference type="InterPro" id="IPR006140">
    <property type="entry name" value="D-isomer_DH_NAD-bd"/>
</dbReference>
<dbReference type="PANTHER" id="PTHR43761">
    <property type="entry name" value="D-ISOMER SPECIFIC 2-HYDROXYACID DEHYDROGENASE FAMILY PROTEIN (AFU_ORTHOLOGUE AFUA_1G13630)"/>
    <property type="match status" value="1"/>
</dbReference>
<dbReference type="InterPro" id="IPR006139">
    <property type="entry name" value="D-isomer_2_OHA_DH_cat_dom"/>
</dbReference>
<dbReference type="RefSeq" id="XP_040619313.1">
    <property type="nucleotide sequence ID" value="XM_040760146.1"/>
</dbReference>
<evidence type="ECO:0000256" key="3">
    <source>
        <dbReference type="ARBA" id="ARBA00023027"/>
    </source>
</evidence>
<evidence type="ECO:0000256" key="2">
    <source>
        <dbReference type="ARBA" id="ARBA00023002"/>
    </source>
</evidence>
<evidence type="ECO:0000259" key="5">
    <source>
        <dbReference type="Pfam" id="PF00389"/>
    </source>
</evidence>
<dbReference type="SUPFAM" id="SSF51735">
    <property type="entry name" value="NAD(P)-binding Rossmann-fold domains"/>
    <property type="match status" value="1"/>
</dbReference>
<dbReference type="EMBL" id="AWTV01000007">
    <property type="protein sequence ID" value="KIH91303.1"/>
    <property type="molecule type" value="Genomic_DNA"/>
</dbReference>
<dbReference type="Pfam" id="PF00389">
    <property type="entry name" value="2-Hacid_dh"/>
    <property type="match status" value="1"/>
</dbReference>
<comment type="caution">
    <text evidence="7">The sequence shown here is derived from an EMBL/GenBank/DDBJ whole genome shotgun (WGS) entry which is preliminary data.</text>
</comment>
<dbReference type="VEuPathDB" id="FungiDB:SPBR_01836"/>
<evidence type="ECO:0000256" key="4">
    <source>
        <dbReference type="RuleBase" id="RU003719"/>
    </source>
</evidence>
<dbReference type="GeneID" id="63675067"/>
<dbReference type="PANTHER" id="PTHR43761:SF1">
    <property type="entry name" value="D-ISOMER SPECIFIC 2-HYDROXYACID DEHYDROGENASE CATALYTIC DOMAIN-CONTAINING PROTEIN-RELATED"/>
    <property type="match status" value="1"/>
</dbReference>